<evidence type="ECO:0000313" key="3">
    <source>
        <dbReference type="Proteomes" id="UP000235965"/>
    </source>
</evidence>
<feature type="compositionally biased region" description="Basic and acidic residues" evidence="1">
    <location>
        <begin position="142"/>
        <end position="152"/>
    </location>
</feature>
<feature type="region of interest" description="Disordered" evidence="1">
    <location>
        <begin position="1"/>
        <end position="42"/>
    </location>
</feature>
<keyword evidence="3" id="KW-1185">Reference proteome</keyword>
<feature type="region of interest" description="Disordered" evidence="1">
    <location>
        <begin position="129"/>
        <end position="169"/>
    </location>
</feature>
<dbReference type="InParanoid" id="A0A2J7PRB8"/>
<organism evidence="2 3">
    <name type="scientific">Cryptotermes secundus</name>
    <dbReference type="NCBI Taxonomy" id="105785"/>
    <lineage>
        <taxon>Eukaryota</taxon>
        <taxon>Metazoa</taxon>
        <taxon>Ecdysozoa</taxon>
        <taxon>Arthropoda</taxon>
        <taxon>Hexapoda</taxon>
        <taxon>Insecta</taxon>
        <taxon>Pterygota</taxon>
        <taxon>Neoptera</taxon>
        <taxon>Polyneoptera</taxon>
        <taxon>Dictyoptera</taxon>
        <taxon>Blattodea</taxon>
        <taxon>Blattoidea</taxon>
        <taxon>Termitoidae</taxon>
        <taxon>Kalotermitidae</taxon>
        <taxon>Cryptotermitinae</taxon>
        <taxon>Cryptotermes</taxon>
    </lineage>
</organism>
<reference evidence="2 3" key="1">
    <citation type="submission" date="2017-12" db="EMBL/GenBank/DDBJ databases">
        <title>Hemimetabolous genomes reveal molecular basis of termite eusociality.</title>
        <authorList>
            <person name="Harrison M.C."/>
            <person name="Jongepier E."/>
            <person name="Robertson H.M."/>
            <person name="Arning N."/>
            <person name="Bitard-Feildel T."/>
            <person name="Chao H."/>
            <person name="Childers C.P."/>
            <person name="Dinh H."/>
            <person name="Doddapaneni H."/>
            <person name="Dugan S."/>
            <person name="Gowin J."/>
            <person name="Greiner C."/>
            <person name="Han Y."/>
            <person name="Hu H."/>
            <person name="Hughes D.S.T."/>
            <person name="Huylmans A.-K."/>
            <person name="Kemena C."/>
            <person name="Kremer L.P.M."/>
            <person name="Lee S.L."/>
            <person name="Lopez-Ezquerra A."/>
            <person name="Mallet L."/>
            <person name="Monroy-Kuhn J.M."/>
            <person name="Moser A."/>
            <person name="Murali S.C."/>
            <person name="Muzny D.M."/>
            <person name="Otani S."/>
            <person name="Piulachs M.-D."/>
            <person name="Poelchau M."/>
            <person name="Qu J."/>
            <person name="Schaub F."/>
            <person name="Wada-Katsumata A."/>
            <person name="Worley K.C."/>
            <person name="Xie Q."/>
            <person name="Ylla G."/>
            <person name="Poulsen M."/>
            <person name="Gibbs R.A."/>
            <person name="Schal C."/>
            <person name="Richards S."/>
            <person name="Belles X."/>
            <person name="Korb J."/>
            <person name="Bornberg-Bauer E."/>
        </authorList>
    </citation>
    <scope>NUCLEOTIDE SEQUENCE [LARGE SCALE GENOMIC DNA]</scope>
    <source>
        <tissue evidence="2">Whole body</tissue>
    </source>
</reference>
<dbReference type="EMBL" id="NEVH01022362">
    <property type="protein sequence ID" value="PNF18885.1"/>
    <property type="molecule type" value="Genomic_DNA"/>
</dbReference>
<name>A0A2J7PRB8_9NEOP</name>
<sequence length="258" mass="30322">MKHCHDNYDDDDDYEDNDDDYDHVNDYQEANNAESHLHEDEDYDDSIDKVLFENYHSENFSPNNRHGFYEKFGLKSPEDVTLNDRQTKVSAQKHKGQNIGEYNEYGDDDMIVTHDEELKRFIGGIHYKSQKHNSQTNSPVSKVEKHIWKAKESQSTSPERGSQSSQDELEYKVNGSMENNKPNEYYTSPHIAIKYFPANYHHYEEYYPSEKLNLYQPQGRSQRSPEADPENELDHLDDPELETQIQRPHVLATLSEIQ</sequence>
<gene>
    <name evidence="2" type="ORF">B7P43_G01375</name>
</gene>
<dbReference type="AlphaFoldDB" id="A0A2J7PRB8"/>
<proteinExistence type="predicted"/>
<feature type="region of interest" description="Disordered" evidence="1">
    <location>
        <begin position="213"/>
        <end position="258"/>
    </location>
</feature>
<feature type="compositionally biased region" description="Polar residues" evidence="1">
    <location>
        <begin position="153"/>
        <end position="166"/>
    </location>
</feature>
<evidence type="ECO:0000256" key="1">
    <source>
        <dbReference type="SAM" id="MobiDB-lite"/>
    </source>
</evidence>
<protein>
    <submittedName>
        <fullName evidence="2">Uncharacterized protein</fullName>
    </submittedName>
</protein>
<evidence type="ECO:0000313" key="2">
    <source>
        <dbReference type="EMBL" id="PNF18885.1"/>
    </source>
</evidence>
<accession>A0A2J7PRB8</accession>
<dbReference type="Proteomes" id="UP000235965">
    <property type="component" value="Unassembled WGS sequence"/>
</dbReference>
<feature type="compositionally biased region" description="Polar residues" evidence="1">
    <location>
        <begin position="215"/>
        <end position="224"/>
    </location>
</feature>
<feature type="compositionally biased region" description="Acidic residues" evidence="1">
    <location>
        <begin position="8"/>
        <end position="21"/>
    </location>
</feature>
<comment type="caution">
    <text evidence="2">The sequence shown here is derived from an EMBL/GenBank/DDBJ whole genome shotgun (WGS) entry which is preliminary data.</text>
</comment>